<proteinExistence type="predicted"/>
<protein>
    <submittedName>
        <fullName evidence="2">Uncharacterized protein</fullName>
    </submittedName>
</protein>
<feature type="transmembrane region" description="Helical" evidence="1">
    <location>
        <begin position="6"/>
        <end position="32"/>
    </location>
</feature>
<keyword evidence="1" id="KW-0472">Membrane</keyword>
<sequence length="202" mass="22403">MSDNSSALSVVINLAMLIVWIFYLQIFLVAYLRQRKPKILINRGGGTGMKAHCIVSNMSQEPIYVQSILAILKTDTRSWMMAVTDVEGLDEGTPRASEATNQGPLCQGDHMDIGTLGSLVERTRRCTDLPDTDEDPSTVFKEFELIVVAAHSSDALTIGAKRTFNFKPEAPGDSIVPATVETKQISAIWERRHVQRLLQENL</sequence>
<accession>A0AAE4ARI8</accession>
<keyword evidence="1" id="KW-0812">Transmembrane</keyword>
<evidence type="ECO:0000313" key="3">
    <source>
        <dbReference type="Proteomes" id="UP001229244"/>
    </source>
</evidence>
<gene>
    <name evidence="2" type="ORF">J2S73_000535</name>
</gene>
<comment type="caution">
    <text evidence="2">The sequence shown here is derived from an EMBL/GenBank/DDBJ whole genome shotgun (WGS) entry which is preliminary data.</text>
</comment>
<dbReference type="AlphaFoldDB" id="A0AAE4ARI8"/>
<keyword evidence="1" id="KW-1133">Transmembrane helix</keyword>
<dbReference type="EMBL" id="JAUSUL010000001">
    <property type="protein sequence ID" value="MDQ0314098.1"/>
    <property type="molecule type" value="Genomic_DNA"/>
</dbReference>
<evidence type="ECO:0000313" key="2">
    <source>
        <dbReference type="EMBL" id="MDQ0314098.1"/>
    </source>
</evidence>
<evidence type="ECO:0000256" key="1">
    <source>
        <dbReference type="SAM" id="Phobius"/>
    </source>
</evidence>
<dbReference type="Proteomes" id="UP001229244">
    <property type="component" value="Unassembled WGS sequence"/>
</dbReference>
<reference evidence="2" key="1">
    <citation type="submission" date="2023-07" db="EMBL/GenBank/DDBJ databases">
        <title>Genomic Encyclopedia of Type Strains, Phase IV (KMG-IV): sequencing the most valuable type-strain genomes for metagenomic binning, comparative biology and taxonomic classification.</title>
        <authorList>
            <person name="Goeker M."/>
        </authorList>
    </citation>
    <scope>NUCLEOTIDE SEQUENCE</scope>
    <source>
        <strain evidence="2">DSM 21202</strain>
    </source>
</reference>
<keyword evidence="3" id="KW-1185">Reference proteome</keyword>
<name>A0AAE4ARI8_9HYPH</name>
<organism evidence="2 3">
    <name type="scientific">Amorphus orientalis</name>
    <dbReference type="NCBI Taxonomy" id="649198"/>
    <lineage>
        <taxon>Bacteria</taxon>
        <taxon>Pseudomonadati</taxon>
        <taxon>Pseudomonadota</taxon>
        <taxon>Alphaproteobacteria</taxon>
        <taxon>Hyphomicrobiales</taxon>
        <taxon>Amorphaceae</taxon>
        <taxon>Amorphus</taxon>
    </lineage>
</organism>